<evidence type="ECO:0000259" key="2">
    <source>
        <dbReference type="PROSITE" id="PS00960"/>
    </source>
</evidence>
<comment type="caution">
    <text evidence="3">The sequence shown here is derived from an EMBL/GenBank/DDBJ whole genome shotgun (WGS) entry which is preliminary data.</text>
</comment>
<comment type="similarity">
    <text evidence="1">Belongs to the BTG family.</text>
</comment>
<gene>
    <name evidence="3" type="ORF">SNE40_015463</name>
</gene>
<dbReference type="InterPro" id="IPR033332">
    <property type="entry name" value="BTG"/>
</dbReference>
<keyword evidence="4" id="KW-1185">Reference proteome</keyword>
<dbReference type="PANTHER" id="PTHR22978:SF22">
    <property type="entry name" value="BTG FAMILY PROTEIN"/>
    <property type="match status" value="1"/>
</dbReference>
<evidence type="ECO:0000313" key="4">
    <source>
        <dbReference type="Proteomes" id="UP001347796"/>
    </source>
</evidence>
<dbReference type="Proteomes" id="UP001347796">
    <property type="component" value="Unassembled WGS sequence"/>
</dbReference>
<reference evidence="3 4" key="1">
    <citation type="submission" date="2024-01" db="EMBL/GenBank/DDBJ databases">
        <title>The genome of the rayed Mediterranean limpet Patella caerulea (Linnaeus, 1758).</title>
        <authorList>
            <person name="Anh-Thu Weber A."/>
            <person name="Halstead-Nussloch G."/>
        </authorList>
    </citation>
    <scope>NUCLEOTIDE SEQUENCE [LARGE SCALE GENOMIC DNA]</scope>
    <source>
        <strain evidence="3">AATW-2023a</strain>
        <tissue evidence="3">Whole specimen</tissue>
    </source>
</reference>
<dbReference type="PRINTS" id="PR00310">
    <property type="entry name" value="ANTIPRLFBTG1"/>
</dbReference>
<dbReference type="InterPro" id="IPR036054">
    <property type="entry name" value="BTG-like_sf"/>
</dbReference>
<protein>
    <recommendedName>
        <fullName evidence="2">Anti-proliferative protein domain-containing protein</fullName>
    </recommendedName>
</protein>
<dbReference type="Pfam" id="PF07742">
    <property type="entry name" value="BTG"/>
    <property type="match status" value="1"/>
</dbReference>
<dbReference type="AlphaFoldDB" id="A0AAN8PJ95"/>
<sequence>MKDEIKSAAEFLSSLLNSSKVSKEIVQKFHNILVQILCSRYQNHWFPEKPFKGSGYRCIRINHKMDPVLKEAGLASGLHDSVLNTHLPQELTMWIDPRDVSYRIGENGSIGVLLSDSFKSQDLHSETQSNDLDSSNSSSMYSNSCKDQILNVPRDMGLSLAAFVYS</sequence>
<organism evidence="3 4">
    <name type="scientific">Patella caerulea</name>
    <name type="common">Rayed Mediterranean limpet</name>
    <dbReference type="NCBI Taxonomy" id="87958"/>
    <lineage>
        <taxon>Eukaryota</taxon>
        <taxon>Metazoa</taxon>
        <taxon>Spiralia</taxon>
        <taxon>Lophotrochozoa</taxon>
        <taxon>Mollusca</taxon>
        <taxon>Gastropoda</taxon>
        <taxon>Patellogastropoda</taxon>
        <taxon>Patelloidea</taxon>
        <taxon>Patellidae</taxon>
        <taxon>Patella</taxon>
    </lineage>
</organism>
<dbReference type="GO" id="GO:0005634">
    <property type="term" value="C:nucleus"/>
    <property type="evidence" value="ECO:0007669"/>
    <property type="project" value="TreeGrafter"/>
</dbReference>
<evidence type="ECO:0000256" key="1">
    <source>
        <dbReference type="ARBA" id="ARBA00007989"/>
    </source>
</evidence>
<dbReference type="PROSITE" id="PS00960">
    <property type="entry name" value="BTG_1"/>
    <property type="match status" value="1"/>
</dbReference>
<dbReference type="PANTHER" id="PTHR22978">
    <property type="entry name" value="B-CELL TRANSLOCATION GENE"/>
    <property type="match status" value="1"/>
</dbReference>
<accession>A0AAN8PJ95</accession>
<evidence type="ECO:0000313" key="3">
    <source>
        <dbReference type="EMBL" id="KAK6177344.1"/>
    </source>
</evidence>
<dbReference type="SUPFAM" id="SSF160696">
    <property type="entry name" value="BTG domain-like"/>
    <property type="match status" value="1"/>
</dbReference>
<dbReference type="EMBL" id="JAZGQO010000010">
    <property type="protein sequence ID" value="KAK6177344.1"/>
    <property type="molecule type" value="Genomic_DNA"/>
</dbReference>
<dbReference type="InterPro" id="IPR002087">
    <property type="entry name" value="Anti_prolifrtn"/>
</dbReference>
<dbReference type="SMART" id="SM00099">
    <property type="entry name" value="btg1"/>
    <property type="match status" value="1"/>
</dbReference>
<name>A0AAN8PJ95_PATCE</name>
<dbReference type="GO" id="GO:0005737">
    <property type="term" value="C:cytoplasm"/>
    <property type="evidence" value="ECO:0007669"/>
    <property type="project" value="TreeGrafter"/>
</dbReference>
<dbReference type="Gene3D" id="3.90.640.90">
    <property type="entry name" value="Anti-proliferative protein, N-terminal domain"/>
    <property type="match status" value="1"/>
</dbReference>
<proteinExistence type="inferred from homology"/>
<dbReference type="GO" id="GO:0008285">
    <property type="term" value="P:negative regulation of cell population proliferation"/>
    <property type="evidence" value="ECO:0007669"/>
    <property type="project" value="TreeGrafter"/>
</dbReference>
<feature type="domain" description="Anti-proliferative protein" evidence="2">
    <location>
        <begin position="41"/>
        <end position="61"/>
    </location>
</feature>